<feature type="region of interest" description="Disordered" evidence="1">
    <location>
        <begin position="270"/>
        <end position="309"/>
    </location>
</feature>
<name>A0A7J7L0F3_9MAGN</name>
<dbReference type="Proteomes" id="UP000541444">
    <property type="component" value="Unassembled WGS sequence"/>
</dbReference>
<feature type="compositionally biased region" description="Basic and acidic residues" evidence="1">
    <location>
        <begin position="45"/>
        <end position="67"/>
    </location>
</feature>
<evidence type="ECO:0000313" key="2">
    <source>
        <dbReference type="EMBL" id="KAF6136067.1"/>
    </source>
</evidence>
<evidence type="ECO:0000256" key="1">
    <source>
        <dbReference type="SAM" id="MobiDB-lite"/>
    </source>
</evidence>
<keyword evidence="3" id="KW-1185">Reference proteome</keyword>
<feature type="compositionally biased region" description="Basic and acidic residues" evidence="1">
    <location>
        <begin position="235"/>
        <end position="248"/>
    </location>
</feature>
<organism evidence="2 3">
    <name type="scientific">Kingdonia uniflora</name>
    <dbReference type="NCBI Taxonomy" id="39325"/>
    <lineage>
        <taxon>Eukaryota</taxon>
        <taxon>Viridiplantae</taxon>
        <taxon>Streptophyta</taxon>
        <taxon>Embryophyta</taxon>
        <taxon>Tracheophyta</taxon>
        <taxon>Spermatophyta</taxon>
        <taxon>Magnoliopsida</taxon>
        <taxon>Ranunculales</taxon>
        <taxon>Circaeasteraceae</taxon>
        <taxon>Kingdonia</taxon>
    </lineage>
</organism>
<protein>
    <submittedName>
        <fullName evidence="2">Uncharacterized protein</fullName>
    </submittedName>
</protein>
<proteinExistence type="predicted"/>
<feature type="region of interest" description="Disordered" evidence="1">
    <location>
        <begin position="22"/>
        <end position="67"/>
    </location>
</feature>
<comment type="caution">
    <text evidence="2">The sequence shown here is derived from an EMBL/GenBank/DDBJ whole genome shotgun (WGS) entry which is preliminary data.</text>
</comment>
<gene>
    <name evidence="2" type="ORF">GIB67_000471</name>
</gene>
<dbReference type="EMBL" id="JACGCM010002763">
    <property type="protein sequence ID" value="KAF6136067.1"/>
    <property type="molecule type" value="Genomic_DNA"/>
</dbReference>
<feature type="region of interest" description="Disordered" evidence="1">
    <location>
        <begin position="235"/>
        <end position="254"/>
    </location>
</feature>
<evidence type="ECO:0000313" key="3">
    <source>
        <dbReference type="Proteomes" id="UP000541444"/>
    </source>
</evidence>
<reference evidence="2 3" key="1">
    <citation type="journal article" date="2020" name="IScience">
        <title>Genome Sequencing of the Endangered Kingdonia uniflora (Circaeasteraceae, Ranunculales) Reveals Potential Mechanisms of Evolutionary Specialization.</title>
        <authorList>
            <person name="Sun Y."/>
            <person name="Deng T."/>
            <person name="Zhang A."/>
            <person name="Moore M.J."/>
            <person name="Landis J.B."/>
            <person name="Lin N."/>
            <person name="Zhang H."/>
            <person name="Zhang X."/>
            <person name="Huang J."/>
            <person name="Zhang X."/>
            <person name="Sun H."/>
            <person name="Wang H."/>
        </authorList>
    </citation>
    <scope>NUCLEOTIDE SEQUENCE [LARGE SCALE GENOMIC DNA]</scope>
    <source>
        <strain evidence="2">TB1705</strain>
        <tissue evidence="2">Leaf</tissue>
    </source>
</reference>
<dbReference type="AlphaFoldDB" id="A0A7J7L0F3"/>
<accession>A0A7J7L0F3</accession>
<sequence>MLKNEGSCNDRKVILSNKYKASDMESGKNALNLESRTRAKGSGSRRWEYRSPVRGKLDSTADSHPDTEDLEIEKRDRGIDESISLEYFDGDVQSDISKEVITVCDHLNKRWEKEEKLRRITPENVLQFYGVKNFKASKGSYFSVSVTQRRFFDLNSAGRTWNDNIIWVKGNCLQRDDEELLDLRFRSVKQSVKSTVERKESLMDEVEEDETELDFFLGELGLSRKKRVKREKVAEGRSASVDDLKEPDGCSSCQGDLAWYRRAGVRAEEGEERAGEKLGSSQDESPERSQAVGGRSHCGDRPVIGRGKG</sequence>